<feature type="region of interest" description="Disordered" evidence="1">
    <location>
        <begin position="100"/>
        <end position="123"/>
    </location>
</feature>
<proteinExistence type="predicted"/>
<dbReference type="AlphaFoldDB" id="A0A6V7TRH6"/>
<reference evidence="2 3" key="1">
    <citation type="submission" date="2020-08" db="EMBL/GenBank/DDBJ databases">
        <authorList>
            <person name="Koutsovoulos G."/>
            <person name="Danchin GJ E."/>
        </authorList>
    </citation>
    <scope>NUCLEOTIDE SEQUENCE [LARGE SCALE GENOMIC DNA]</scope>
</reference>
<accession>A0A6V7TRH6</accession>
<evidence type="ECO:0000313" key="2">
    <source>
        <dbReference type="EMBL" id="CAD2131863.1"/>
    </source>
</evidence>
<dbReference type="Proteomes" id="UP000580250">
    <property type="component" value="Unassembled WGS sequence"/>
</dbReference>
<comment type="caution">
    <text evidence="2">The sequence shown here is derived from an EMBL/GenBank/DDBJ whole genome shotgun (WGS) entry which is preliminary data.</text>
</comment>
<organism evidence="2 3">
    <name type="scientific">Meloidogyne enterolobii</name>
    <name type="common">Root-knot nematode worm</name>
    <name type="synonym">Meloidogyne mayaguensis</name>
    <dbReference type="NCBI Taxonomy" id="390850"/>
    <lineage>
        <taxon>Eukaryota</taxon>
        <taxon>Metazoa</taxon>
        <taxon>Ecdysozoa</taxon>
        <taxon>Nematoda</taxon>
        <taxon>Chromadorea</taxon>
        <taxon>Rhabditida</taxon>
        <taxon>Tylenchina</taxon>
        <taxon>Tylenchomorpha</taxon>
        <taxon>Tylenchoidea</taxon>
        <taxon>Meloidogynidae</taxon>
        <taxon>Meloidogyninae</taxon>
        <taxon>Meloidogyne</taxon>
    </lineage>
</organism>
<protein>
    <submittedName>
        <fullName evidence="2">Uncharacterized protein</fullName>
    </submittedName>
</protein>
<sequence>MLYTLISLLIANILYICFLLTRDYLTSIYAEYGRFSEWSLYVLADIYDLHNPYNLLVTSKKIRWGSYPFFFFKQKTTKQTPIQILNKMGTSNQIGIGNPQSVHPATKTPMVSTSVQLESNKDF</sequence>
<gene>
    <name evidence="2" type="ORF">MENT_LOCUS3445</name>
</gene>
<evidence type="ECO:0000313" key="3">
    <source>
        <dbReference type="Proteomes" id="UP000580250"/>
    </source>
</evidence>
<dbReference type="OrthoDB" id="5807466at2759"/>
<dbReference type="EMBL" id="CAJEWN010000011">
    <property type="protein sequence ID" value="CAD2131863.1"/>
    <property type="molecule type" value="Genomic_DNA"/>
</dbReference>
<name>A0A6V7TRH6_MELEN</name>
<evidence type="ECO:0000256" key="1">
    <source>
        <dbReference type="SAM" id="MobiDB-lite"/>
    </source>
</evidence>